<reference evidence="1 2" key="1">
    <citation type="submission" date="2017-06" db="EMBL/GenBank/DDBJ databases">
        <title>Genome sequencing of cyanobaciteial culture collection at National Institute for Environmental Studies (NIES).</title>
        <authorList>
            <person name="Hirose Y."/>
            <person name="Shimura Y."/>
            <person name="Fujisawa T."/>
            <person name="Nakamura Y."/>
            <person name="Kawachi M."/>
        </authorList>
    </citation>
    <scope>NUCLEOTIDE SEQUENCE [LARGE SCALE GENOMIC DNA]</scope>
    <source>
        <strain evidence="1 2">NIES-2135</strain>
    </source>
</reference>
<dbReference type="Proteomes" id="UP000217895">
    <property type="component" value="Chromosome"/>
</dbReference>
<dbReference type="EMBL" id="AP018203">
    <property type="protein sequence ID" value="BAY55723.1"/>
    <property type="molecule type" value="Genomic_DNA"/>
</dbReference>
<name>A0A1Z4JGD7_LEPBY</name>
<organism evidence="1 2">
    <name type="scientific">Leptolyngbya boryana NIES-2135</name>
    <dbReference type="NCBI Taxonomy" id="1973484"/>
    <lineage>
        <taxon>Bacteria</taxon>
        <taxon>Bacillati</taxon>
        <taxon>Cyanobacteriota</taxon>
        <taxon>Cyanophyceae</taxon>
        <taxon>Leptolyngbyales</taxon>
        <taxon>Leptolyngbyaceae</taxon>
        <taxon>Leptolyngbya group</taxon>
        <taxon>Leptolyngbya</taxon>
    </lineage>
</organism>
<evidence type="ECO:0000313" key="2">
    <source>
        <dbReference type="Proteomes" id="UP000217895"/>
    </source>
</evidence>
<evidence type="ECO:0000313" key="1">
    <source>
        <dbReference type="EMBL" id="BAY55723.1"/>
    </source>
</evidence>
<keyword evidence="2" id="KW-1185">Reference proteome</keyword>
<proteinExistence type="predicted"/>
<accession>A0A1Z4JGD7</accession>
<sequence>MPKVKPPLPWECSTKSAYVPLSFEGEVVGFCRPDCATEIAKSLNEAEVLQKALQLACYELVARSGGSSESVGELVKRYLAKAERPLQGSALIAVLLKERQIDLDLTDDEFAKFCDSYRLSRAELREIYSGEEIESHQLIPLSRILGKTVDDIIEAWKGDD</sequence>
<protein>
    <submittedName>
        <fullName evidence="1">Uncharacterized protein</fullName>
    </submittedName>
</protein>
<gene>
    <name evidence="1" type="ORF">NIES2135_25470</name>
</gene>
<dbReference type="AlphaFoldDB" id="A0A1Z4JGD7"/>